<dbReference type="Pfam" id="PF10483">
    <property type="entry name" value="Elong_Iki1"/>
    <property type="match status" value="1"/>
</dbReference>
<evidence type="ECO:0000313" key="1">
    <source>
        <dbReference type="EMBL" id="KRT80876.1"/>
    </source>
</evidence>
<dbReference type="OrthoDB" id="166907at2759"/>
<dbReference type="Proteomes" id="UP000051574">
    <property type="component" value="Unassembled WGS sequence"/>
</dbReference>
<dbReference type="UniPathway" id="UPA00988"/>
<accession>A0A0T6B0H1</accession>
<protein>
    <submittedName>
        <fullName evidence="1">Uncharacterized protein</fullName>
    </submittedName>
</protein>
<feature type="non-terminal residue" evidence="1">
    <location>
        <position position="158"/>
    </location>
</feature>
<dbReference type="AlphaFoldDB" id="A0A0T6B0H1"/>
<dbReference type="EMBL" id="LJIG01016346">
    <property type="protein sequence ID" value="KRT80876.1"/>
    <property type="molecule type" value="Genomic_DNA"/>
</dbReference>
<sequence>MLLTHLNATPHSKFVFFEDSLEVPAEPFIKFLIASRLQSTMYDVHYAIYEGVYSRKQIPMVTTYNLTNNLKNLGGDLTLEGIVDNFTTPCILFIDSIMHVVYKYGFKEAYRLIDKILKNVNVLQVVTVLHCDFVDDESLIDRFEYLSTFSINLERSYG</sequence>
<reference evidence="1 2" key="1">
    <citation type="submission" date="2015-09" db="EMBL/GenBank/DDBJ databases">
        <title>Draft genome of the scarab beetle Oryctes borbonicus.</title>
        <authorList>
            <person name="Meyer J.M."/>
            <person name="Markov G.V."/>
            <person name="Baskaran P."/>
            <person name="Herrmann M."/>
            <person name="Sommer R.J."/>
            <person name="Roedelsperger C."/>
        </authorList>
    </citation>
    <scope>NUCLEOTIDE SEQUENCE [LARGE SCALE GENOMIC DNA]</scope>
    <source>
        <strain evidence="1">OB123</strain>
        <tissue evidence="1">Whole animal</tissue>
    </source>
</reference>
<dbReference type="InterPro" id="IPR027417">
    <property type="entry name" value="P-loop_NTPase"/>
</dbReference>
<dbReference type="GO" id="GO:0002098">
    <property type="term" value="P:tRNA wobble uridine modification"/>
    <property type="evidence" value="ECO:0007669"/>
    <property type="project" value="InterPro"/>
</dbReference>
<gene>
    <name evidence="1" type="ORF">AMK59_5156</name>
</gene>
<dbReference type="InterPro" id="IPR019519">
    <property type="entry name" value="Elp5"/>
</dbReference>
<name>A0A0T6B0H1_9SCAR</name>
<dbReference type="GO" id="GO:0033588">
    <property type="term" value="C:elongator holoenzyme complex"/>
    <property type="evidence" value="ECO:0007669"/>
    <property type="project" value="InterPro"/>
</dbReference>
<dbReference type="Gene3D" id="3.40.50.300">
    <property type="entry name" value="P-loop containing nucleotide triphosphate hydrolases"/>
    <property type="match status" value="1"/>
</dbReference>
<keyword evidence="2" id="KW-1185">Reference proteome</keyword>
<evidence type="ECO:0000313" key="2">
    <source>
        <dbReference type="Proteomes" id="UP000051574"/>
    </source>
</evidence>
<comment type="caution">
    <text evidence="1">The sequence shown here is derived from an EMBL/GenBank/DDBJ whole genome shotgun (WGS) entry which is preliminary data.</text>
</comment>
<organism evidence="1 2">
    <name type="scientific">Oryctes borbonicus</name>
    <dbReference type="NCBI Taxonomy" id="1629725"/>
    <lineage>
        <taxon>Eukaryota</taxon>
        <taxon>Metazoa</taxon>
        <taxon>Ecdysozoa</taxon>
        <taxon>Arthropoda</taxon>
        <taxon>Hexapoda</taxon>
        <taxon>Insecta</taxon>
        <taxon>Pterygota</taxon>
        <taxon>Neoptera</taxon>
        <taxon>Endopterygota</taxon>
        <taxon>Coleoptera</taxon>
        <taxon>Polyphaga</taxon>
        <taxon>Scarabaeiformia</taxon>
        <taxon>Scarabaeidae</taxon>
        <taxon>Dynastinae</taxon>
        <taxon>Oryctes</taxon>
    </lineage>
</organism>
<proteinExistence type="predicted"/>